<feature type="compositionally biased region" description="Basic and acidic residues" evidence="1">
    <location>
        <begin position="261"/>
        <end position="283"/>
    </location>
</feature>
<feature type="region of interest" description="Disordered" evidence="1">
    <location>
        <begin position="257"/>
        <end position="296"/>
    </location>
</feature>
<dbReference type="AlphaFoldDB" id="A0A316C4N8"/>
<dbReference type="Pfam" id="PF11800">
    <property type="entry name" value="RP-C_C"/>
    <property type="match status" value="1"/>
</dbReference>
<reference evidence="4 5" key="1">
    <citation type="submission" date="2018-05" db="EMBL/GenBank/DDBJ databases">
        <title>Genomic Encyclopedia of Type Strains, Phase IV (KMG-IV): sequencing the most valuable type-strain genomes for metagenomic binning, comparative biology and taxonomic classification.</title>
        <authorList>
            <person name="Goeker M."/>
        </authorList>
    </citation>
    <scope>NUCLEOTIDE SEQUENCE [LARGE SCALE GENOMIC DNA]</scope>
    <source>
        <strain evidence="4 5">DSM 6986</strain>
    </source>
</reference>
<dbReference type="Pfam" id="PF03428">
    <property type="entry name" value="RP-C"/>
    <property type="match status" value="1"/>
</dbReference>
<dbReference type="OrthoDB" id="7488837at2"/>
<keyword evidence="5" id="KW-1185">Reference proteome</keyword>
<feature type="compositionally biased region" description="Polar residues" evidence="1">
    <location>
        <begin position="285"/>
        <end position="296"/>
    </location>
</feature>
<feature type="domain" description="Plasmid replication protein C N-terminal" evidence="2">
    <location>
        <begin position="29"/>
        <end position="195"/>
    </location>
</feature>
<feature type="domain" description="Plasmid replication protein C C-terminal" evidence="3">
    <location>
        <begin position="332"/>
        <end position="428"/>
    </location>
</feature>
<accession>A0A316C4N8</accession>
<protein>
    <submittedName>
        <fullName evidence="4">Replication initiation protein RepC</fullName>
    </submittedName>
</protein>
<dbReference type="NCBIfam" id="NF040974">
    <property type="entry name" value="RepABC_RepC"/>
    <property type="match status" value="1"/>
</dbReference>
<organism evidence="4 5">
    <name type="scientific">Pseudaminobacter salicylatoxidans</name>
    <dbReference type="NCBI Taxonomy" id="93369"/>
    <lineage>
        <taxon>Bacteria</taxon>
        <taxon>Pseudomonadati</taxon>
        <taxon>Pseudomonadota</taxon>
        <taxon>Alphaproteobacteria</taxon>
        <taxon>Hyphomicrobiales</taxon>
        <taxon>Phyllobacteriaceae</taxon>
        <taxon>Pseudaminobacter</taxon>
    </lineage>
</organism>
<dbReference type="NCBIfam" id="NF010396">
    <property type="entry name" value="PRK13824.1"/>
    <property type="match status" value="1"/>
</dbReference>
<dbReference type="InterPro" id="IPR005090">
    <property type="entry name" value="RepC_N"/>
</dbReference>
<evidence type="ECO:0000259" key="3">
    <source>
        <dbReference type="Pfam" id="PF11800"/>
    </source>
</evidence>
<proteinExistence type="predicted"/>
<dbReference type="Proteomes" id="UP000245396">
    <property type="component" value="Unassembled WGS sequence"/>
</dbReference>
<dbReference type="EMBL" id="QGGG01000005">
    <property type="protein sequence ID" value="PWJ84609.1"/>
    <property type="molecule type" value="Genomic_DNA"/>
</dbReference>
<feature type="region of interest" description="Disordered" evidence="1">
    <location>
        <begin position="421"/>
        <end position="484"/>
    </location>
</feature>
<evidence type="ECO:0000259" key="2">
    <source>
        <dbReference type="Pfam" id="PF03428"/>
    </source>
</evidence>
<name>A0A316C4N8_PSESE</name>
<gene>
    <name evidence="4" type="ORF">C7441_105225</name>
</gene>
<sequence>MTERFATTPFGGRSLSHALFTTQERVRQARKQLSAGNNGEKSAAADKWRLLRSLTEARGVLGLSDRTIAVLEALLSFHPASEIDGSKPLIVFPSNAELSLRSRGMAPATLRRHLAALVDAGMILRRDSPNGKRYACRDTRGAIETAFGFDLSPLALRAAEIEAHAARARAQARTLQRLRMEVTIHLRDISKTVQAGLQEGRGGAWESFADQLEELSGRLARNASVEELTTRRNALSLLRSTVENAYLDSLTLSELSANESENERHIQKSDSDSPFDRGLRKSACENPNGSGDVTTMPTQEIAACNPSSPATPRQGAARTENGALPISHLPSLQNLLSACPQFPLYARDGIGDWRDVMQTAELVRAMLGISPDAWQRARRAMGDLNAGVTVAILLERSTDIRSPGAYLRALTDQALKGRYQPERQLEGLNGARSANSGTGKPKRDTETITSGKETEKGHAPWRTATNGLTGAAGLPSHDLTIGMR</sequence>
<dbReference type="STRING" id="1192868.GCA_000304395_02236"/>
<comment type="caution">
    <text evidence="4">The sequence shown here is derived from an EMBL/GenBank/DDBJ whole genome shotgun (WGS) entry which is preliminary data.</text>
</comment>
<feature type="compositionally biased region" description="Basic and acidic residues" evidence="1">
    <location>
        <begin position="441"/>
        <end position="458"/>
    </location>
</feature>
<evidence type="ECO:0000313" key="5">
    <source>
        <dbReference type="Proteomes" id="UP000245396"/>
    </source>
</evidence>
<evidence type="ECO:0000313" key="4">
    <source>
        <dbReference type="EMBL" id="PWJ84609.1"/>
    </source>
</evidence>
<dbReference type="InterPro" id="IPR047611">
    <property type="entry name" value="RepABC_RepC"/>
</dbReference>
<evidence type="ECO:0000256" key="1">
    <source>
        <dbReference type="SAM" id="MobiDB-lite"/>
    </source>
</evidence>
<dbReference type="InterPro" id="IPR021760">
    <property type="entry name" value="RepC_C"/>
</dbReference>